<dbReference type="RefSeq" id="WP_153746878.1">
    <property type="nucleotide sequence ID" value="NZ_BAAADI010000002.1"/>
</dbReference>
<evidence type="ECO:0000256" key="7">
    <source>
        <dbReference type="SAM" id="SignalP"/>
    </source>
</evidence>
<feature type="domain" description="Cytochrome c" evidence="8">
    <location>
        <begin position="161"/>
        <end position="237"/>
    </location>
</feature>
<dbReference type="SUPFAM" id="SSF46626">
    <property type="entry name" value="Cytochrome c"/>
    <property type="match status" value="2"/>
</dbReference>
<keyword evidence="10" id="KW-1185">Reference proteome</keyword>
<keyword evidence="2 6" id="KW-0349">Heme</keyword>
<keyword evidence="7" id="KW-0732">Signal</keyword>
<dbReference type="GO" id="GO:0046872">
    <property type="term" value="F:metal ion binding"/>
    <property type="evidence" value="ECO:0007669"/>
    <property type="project" value="UniProtKB-KW"/>
</dbReference>
<accession>A0A844BA56</accession>
<dbReference type="GO" id="GO:0020037">
    <property type="term" value="F:heme binding"/>
    <property type="evidence" value="ECO:0007669"/>
    <property type="project" value="InterPro"/>
</dbReference>
<evidence type="ECO:0000313" key="9">
    <source>
        <dbReference type="EMBL" id="MRH19569.1"/>
    </source>
</evidence>
<keyword evidence="1" id="KW-0813">Transport</keyword>
<comment type="caution">
    <text evidence="9">The sequence shown here is derived from an EMBL/GenBank/DDBJ whole genome shotgun (WGS) entry which is preliminary data.</text>
</comment>
<protein>
    <submittedName>
        <fullName evidence="9">Cytochrome C</fullName>
    </submittedName>
</protein>
<dbReference type="InterPro" id="IPR009056">
    <property type="entry name" value="Cyt_c-like_dom"/>
</dbReference>
<keyword evidence="4" id="KW-0249">Electron transport</keyword>
<keyword evidence="3 6" id="KW-0479">Metal-binding</keyword>
<evidence type="ECO:0000256" key="3">
    <source>
        <dbReference type="ARBA" id="ARBA00022723"/>
    </source>
</evidence>
<keyword evidence="5 6" id="KW-0408">Iron</keyword>
<dbReference type="EMBL" id="WJPO01000001">
    <property type="protein sequence ID" value="MRH19569.1"/>
    <property type="molecule type" value="Genomic_DNA"/>
</dbReference>
<name>A0A844BA56_9RHOB</name>
<dbReference type="PANTHER" id="PTHR11961">
    <property type="entry name" value="CYTOCHROME C"/>
    <property type="match status" value="1"/>
</dbReference>
<gene>
    <name evidence="9" type="ORF">GH815_01085</name>
</gene>
<dbReference type="GO" id="GO:0009055">
    <property type="term" value="F:electron transfer activity"/>
    <property type="evidence" value="ECO:0007669"/>
    <property type="project" value="InterPro"/>
</dbReference>
<evidence type="ECO:0000256" key="2">
    <source>
        <dbReference type="ARBA" id="ARBA00022617"/>
    </source>
</evidence>
<dbReference type="PROSITE" id="PS51007">
    <property type="entry name" value="CYTC"/>
    <property type="match status" value="2"/>
</dbReference>
<evidence type="ECO:0000256" key="4">
    <source>
        <dbReference type="ARBA" id="ARBA00022982"/>
    </source>
</evidence>
<proteinExistence type="predicted"/>
<evidence type="ECO:0000259" key="8">
    <source>
        <dbReference type="PROSITE" id="PS51007"/>
    </source>
</evidence>
<evidence type="ECO:0000256" key="1">
    <source>
        <dbReference type="ARBA" id="ARBA00022448"/>
    </source>
</evidence>
<evidence type="ECO:0000313" key="10">
    <source>
        <dbReference type="Proteomes" id="UP000466730"/>
    </source>
</evidence>
<feature type="chain" id="PRO_5032975701" evidence="7">
    <location>
        <begin position="22"/>
        <end position="238"/>
    </location>
</feature>
<dbReference type="Proteomes" id="UP000466730">
    <property type="component" value="Unassembled WGS sequence"/>
</dbReference>
<evidence type="ECO:0000256" key="5">
    <source>
        <dbReference type="ARBA" id="ARBA00023004"/>
    </source>
</evidence>
<evidence type="ECO:0000256" key="6">
    <source>
        <dbReference type="PROSITE-ProRule" id="PRU00433"/>
    </source>
</evidence>
<dbReference type="InterPro" id="IPR002327">
    <property type="entry name" value="Cyt_c_1A/1B"/>
</dbReference>
<dbReference type="AlphaFoldDB" id="A0A844BA56"/>
<sequence>MRGALFPVLALALIGAGQAQAQTRATAIGDAERGAEIWMFCSGCHQIGPEAEISIGPPLNGIFGRRAATVADFPYSRSMTRMGRDGLTWTLDTLDAYIENPRVLVSGTRMSFDGLEDPRERADLLAFLRDFSDRPSNIPEAAPTARADLPRLSEDTLAIVGDRAYGEYLSSECTTCHQRDGSDQGIPSIVFWPQRDFVLAMHAYKQKLRPHPVMQMMAGRLSDEEIAALAAYFGTLTP</sequence>
<reference evidence="9 10" key="1">
    <citation type="submission" date="2019-11" db="EMBL/GenBank/DDBJ databases">
        <title>Draft Whole-Genome sequence of the marine photosynthetic bacterium Rhodovulum strictum DSM 11289.</title>
        <authorList>
            <person name="Kyndt J.A."/>
            <person name="Meyer T.E."/>
        </authorList>
    </citation>
    <scope>NUCLEOTIDE SEQUENCE [LARGE SCALE GENOMIC DNA]</scope>
    <source>
        <strain evidence="9 10">DSM 11289</strain>
    </source>
</reference>
<feature type="signal peptide" evidence="7">
    <location>
        <begin position="1"/>
        <end position="21"/>
    </location>
</feature>
<dbReference type="Gene3D" id="1.10.760.10">
    <property type="entry name" value="Cytochrome c-like domain"/>
    <property type="match status" value="2"/>
</dbReference>
<feature type="domain" description="Cytochrome c" evidence="8">
    <location>
        <begin position="29"/>
        <end position="132"/>
    </location>
</feature>
<dbReference type="InterPro" id="IPR036909">
    <property type="entry name" value="Cyt_c-like_dom_sf"/>
</dbReference>
<dbReference type="PRINTS" id="PR00604">
    <property type="entry name" value="CYTCHRMECIAB"/>
</dbReference>
<dbReference type="OrthoDB" id="9805828at2"/>
<organism evidence="9 10">
    <name type="scientific">Rhodovulum strictum</name>
    <dbReference type="NCBI Taxonomy" id="58314"/>
    <lineage>
        <taxon>Bacteria</taxon>
        <taxon>Pseudomonadati</taxon>
        <taxon>Pseudomonadota</taxon>
        <taxon>Alphaproteobacteria</taxon>
        <taxon>Rhodobacterales</taxon>
        <taxon>Paracoccaceae</taxon>
        <taxon>Rhodovulum</taxon>
    </lineage>
</organism>